<keyword evidence="1" id="KW-0472">Membrane</keyword>
<dbReference type="Proteomes" id="UP001379235">
    <property type="component" value="Unassembled WGS sequence"/>
</dbReference>
<proteinExistence type="predicted"/>
<keyword evidence="1" id="KW-0812">Transmembrane</keyword>
<accession>A0ABU8SCK8</accession>
<sequence length="514" mass="56842">MASAFPKYGTPQRSPRDAWYWAAVLLAFVATLPPLLTLYPMMTDYPAHLARWHVMLERGTNPVLDSYYGFRWAWSGNLGADLLIFPLAALFGLETGGKIILVMIPLLTGLGLISVERALRGRVGIGTLLAMGTIWSPALLMGFMNFTLSLALVLFAFAFWVRSEGKKWRGAVFVPIGLIIWLCHQSGWGVLGVMVFAYECHRLHVAGHSRFESIWRAVLATVPLWLPIVPTILAGQQAPGSFSYGRRALTAKWIFWKTALRDQQGYLDVATVCLFVALPVLALFTKKLDGRLAWSALLLALLALVVPRHLGGGDYADYRLVAVAIMLGLLSIDFRPPAFSMALAAGPFLIRIAVTTLAWKSHSLATAEMVRALDLVPRGARVAYAFEEISGLWPIPPNGHIGSYATVRRDALTNCNFAIPGVHMLQVKAPGWSYADPSQRYLLRGHQRVDLRNFAPAYKADFLWYYGARPPIGMPEGATIIFRTQNTFLARMHHPEPVLSEPETLLVPAVKAPK</sequence>
<feature type="transmembrane region" description="Helical" evidence="1">
    <location>
        <begin position="100"/>
        <end position="119"/>
    </location>
</feature>
<keyword evidence="3" id="KW-1185">Reference proteome</keyword>
<feature type="transmembrane region" description="Helical" evidence="1">
    <location>
        <begin position="292"/>
        <end position="310"/>
    </location>
</feature>
<feature type="transmembrane region" description="Helical" evidence="1">
    <location>
        <begin position="265"/>
        <end position="285"/>
    </location>
</feature>
<dbReference type="RefSeq" id="WP_339969184.1">
    <property type="nucleotide sequence ID" value="NZ_JBBHJY010000010.1"/>
</dbReference>
<keyword evidence="1" id="KW-1133">Transmembrane helix</keyword>
<protein>
    <recommendedName>
        <fullName evidence="4">Glycosyltransferase RgtA/B/C/D-like domain-containing protein</fullName>
    </recommendedName>
</protein>
<feature type="transmembrane region" description="Helical" evidence="1">
    <location>
        <begin position="172"/>
        <end position="198"/>
    </location>
</feature>
<organism evidence="2 3">
    <name type="scientific">Novosphingobium aquae</name>
    <dbReference type="NCBI Taxonomy" id="3133435"/>
    <lineage>
        <taxon>Bacteria</taxon>
        <taxon>Pseudomonadati</taxon>
        <taxon>Pseudomonadota</taxon>
        <taxon>Alphaproteobacteria</taxon>
        <taxon>Sphingomonadales</taxon>
        <taxon>Sphingomonadaceae</taxon>
        <taxon>Novosphingobium</taxon>
    </lineage>
</organism>
<evidence type="ECO:0000256" key="1">
    <source>
        <dbReference type="SAM" id="Phobius"/>
    </source>
</evidence>
<evidence type="ECO:0008006" key="4">
    <source>
        <dbReference type="Google" id="ProtNLM"/>
    </source>
</evidence>
<name>A0ABU8SCK8_9SPHN</name>
<reference evidence="2 3" key="1">
    <citation type="submission" date="2024-03" db="EMBL/GenBank/DDBJ databases">
        <authorList>
            <person name="Jo J.-H."/>
        </authorList>
    </citation>
    <scope>NUCLEOTIDE SEQUENCE [LARGE SCALE GENOMIC DNA]</scope>
    <source>
        <strain evidence="2 3">AS3R-12</strain>
    </source>
</reference>
<dbReference type="EMBL" id="JBBHJY010000010">
    <property type="protein sequence ID" value="MEJ6011696.1"/>
    <property type="molecule type" value="Genomic_DNA"/>
</dbReference>
<comment type="caution">
    <text evidence="2">The sequence shown here is derived from an EMBL/GenBank/DDBJ whole genome shotgun (WGS) entry which is preliminary data.</text>
</comment>
<evidence type="ECO:0000313" key="3">
    <source>
        <dbReference type="Proteomes" id="UP001379235"/>
    </source>
</evidence>
<feature type="transmembrane region" description="Helical" evidence="1">
    <location>
        <begin position="20"/>
        <end position="42"/>
    </location>
</feature>
<feature type="transmembrane region" description="Helical" evidence="1">
    <location>
        <begin position="139"/>
        <end position="160"/>
    </location>
</feature>
<feature type="transmembrane region" description="Helical" evidence="1">
    <location>
        <begin position="339"/>
        <end position="359"/>
    </location>
</feature>
<evidence type="ECO:0000313" key="2">
    <source>
        <dbReference type="EMBL" id="MEJ6011696.1"/>
    </source>
</evidence>
<gene>
    <name evidence="2" type="ORF">WG900_17425</name>
</gene>